<evidence type="ECO:0000259" key="1">
    <source>
        <dbReference type="Pfam" id="PF01738"/>
    </source>
</evidence>
<dbReference type="RefSeq" id="WP_303495216.1">
    <property type="nucleotide sequence ID" value="NZ_JAUOPJ010000033.1"/>
</dbReference>
<dbReference type="Pfam" id="PF01738">
    <property type="entry name" value="DLH"/>
    <property type="match status" value="1"/>
</dbReference>
<dbReference type="InterPro" id="IPR051049">
    <property type="entry name" value="Dienelactone_hydrolase-like"/>
</dbReference>
<accession>A0AAW7Y1M0</accession>
<dbReference type="InterPro" id="IPR002925">
    <property type="entry name" value="Dienelactn_hydro"/>
</dbReference>
<sequence>MTGKFRSLQATDGGTFDAYVAMPKPVQTPAPGLILFCEVLGITDWVKETVNLFASKGYCVIAPDIFWRQHPGFVADHTKPESIAIGVGYKHNLDHALAMDDTRVVIEALKAMPDCNGKIGAVGYCIGGTLTYMTAARIGLDAAVSYYGTQIHEFLELKNDITCPTLMHMGNRDDHVPENLASQIRDAMAENPNIAVETYSAGHAFCNTHRPKYYLPEACAAANDRTFALLERLKTSE</sequence>
<organism evidence="2 3">
    <name type="scientific">Celeribacter halophilus</name>
    <dbReference type="NCBI Taxonomy" id="576117"/>
    <lineage>
        <taxon>Bacteria</taxon>
        <taxon>Pseudomonadati</taxon>
        <taxon>Pseudomonadota</taxon>
        <taxon>Alphaproteobacteria</taxon>
        <taxon>Rhodobacterales</taxon>
        <taxon>Roseobacteraceae</taxon>
        <taxon>Celeribacter</taxon>
    </lineage>
</organism>
<name>A0AAW7Y1M0_9RHOB</name>
<dbReference type="Gene3D" id="3.40.50.1820">
    <property type="entry name" value="alpha/beta hydrolase"/>
    <property type="match status" value="1"/>
</dbReference>
<dbReference type="EC" id="3.1.-.-" evidence="2"/>
<keyword evidence="2" id="KW-0378">Hydrolase</keyword>
<dbReference type="SUPFAM" id="SSF53474">
    <property type="entry name" value="alpha/beta-Hydrolases"/>
    <property type="match status" value="1"/>
</dbReference>
<evidence type="ECO:0000313" key="3">
    <source>
        <dbReference type="Proteomes" id="UP001169823"/>
    </source>
</evidence>
<dbReference type="PANTHER" id="PTHR46623">
    <property type="entry name" value="CARBOXYMETHYLENEBUTENOLIDASE-RELATED"/>
    <property type="match status" value="1"/>
</dbReference>
<dbReference type="GO" id="GO:0016787">
    <property type="term" value="F:hydrolase activity"/>
    <property type="evidence" value="ECO:0007669"/>
    <property type="project" value="UniProtKB-KW"/>
</dbReference>
<reference evidence="2" key="1">
    <citation type="submission" date="2023-07" db="EMBL/GenBank/DDBJ databases">
        <title>Genome content predicts the carbon catabolic preferences of heterotrophic bacteria.</title>
        <authorList>
            <person name="Gralka M."/>
        </authorList>
    </citation>
    <scope>NUCLEOTIDE SEQUENCE</scope>
    <source>
        <strain evidence="2">I2M02</strain>
    </source>
</reference>
<gene>
    <name evidence="2" type="ORF">Q4494_18370</name>
</gene>
<dbReference type="Proteomes" id="UP001169823">
    <property type="component" value="Unassembled WGS sequence"/>
</dbReference>
<dbReference type="AlphaFoldDB" id="A0AAW7Y1M0"/>
<protein>
    <submittedName>
        <fullName evidence="2">Dienelactone hydrolase family protein</fullName>
        <ecNumber evidence="2">3.1.-.-</ecNumber>
    </submittedName>
</protein>
<evidence type="ECO:0000313" key="2">
    <source>
        <dbReference type="EMBL" id="MDO6459038.1"/>
    </source>
</evidence>
<proteinExistence type="predicted"/>
<dbReference type="EMBL" id="JAUOPJ010000033">
    <property type="protein sequence ID" value="MDO6459038.1"/>
    <property type="molecule type" value="Genomic_DNA"/>
</dbReference>
<feature type="domain" description="Dienelactone hydrolase" evidence="1">
    <location>
        <begin position="16"/>
        <end position="232"/>
    </location>
</feature>
<dbReference type="InterPro" id="IPR029058">
    <property type="entry name" value="AB_hydrolase_fold"/>
</dbReference>
<dbReference type="PANTHER" id="PTHR46623:SF6">
    <property type="entry name" value="ALPHA_BETA-HYDROLASES SUPERFAMILY PROTEIN"/>
    <property type="match status" value="1"/>
</dbReference>
<comment type="caution">
    <text evidence="2">The sequence shown here is derived from an EMBL/GenBank/DDBJ whole genome shotgun (WGS) entry which is preliminary data.</text>
</comment>